<keyword evidence="2" id="KW-0813">Transport</keyword>
<keyword evidence="6" id="KW-0560">Oxidoreductase</keyword>
<dbReference type="GO" id="GO:0046872">
    <property type="term" value="F:metal ion binding"/>
    <property type="evidence" value="ECO:0007669"/>
    <property type="project" value="UniProtKB-KW"/>
</dbReference>
<evidence type="ECO:0000256" key="14">
    <source>
        <dbReference type="ARBA" id="ARBA00076330"/>
    </source>
</evidence>
<dbReference type="PROSITE" id="PS51296">
    <property type="entry name" value="RIESKE"/>
    <property type="match status" value="1"/>
</dbReference>
<name>A0A0U3WDU4_9BACI</name>
<dbReference type="GO" id="GO:0004497">
    <property type="term" value="F:monooxygenase activity"/>
    <property type="evidence" value="ECO:0007669"/>
    <property type="project" value="UniProtKB-ARBA"/>
</dbReference>
<dbReference type="InterPro" id="IPR036922">
    <property type="entry name" value="Rieske_2Fe-2S_sf"/>
</dbReference>
<evidence type="ECO:0000256" key="7">
    <source>
        <dbReference type="ARBA" id="ARBA00023004"/>
    </source>
</evidence>
<evidence type="ECO:0000256" key="5">
    <source>
        <dbReference type="ARBA" id="ARBA00022982"/>
    </source>
</evidence>
<dbReference type="SUPFAM" id="SSF50022">
    <property type="entry name" value="ISP domain"/>
    <property type="match status" value="1"/>
</dbReference>
<comment type="function">
    <text evidence="10">Component of the menaquinol:cytochrome c reductase complex. The Rieske protein is a high potential 2Fe-2S protein.</text>
</comment>
<evidence type="ECO:0000256" key="10">
    <source>
        <dbReference type="ARBA" id="ARBA00055683"/>
    </source>
</evidence>
<dbReference type="Proteomes" id="UP000050331">
    <property type="component" value="Chromosome"/>
</dbReference>
<feature type="transmembrane region" description="Helical" evidence="15">
    <location>
        <begin position="12"/>
        <end position="31"/>
    </location>
</feature>
<evidence type="ECO:0000256" key="2">
    <source>
        <dbReference type="ARBA" id="ARBA00022448"/>
    </source>
</evidence>
<dbReference type="STRING" id="1472767.AOX59_04615"/>
<evidence type="ECO:0000313" key="17">
    <source>
        <dbReference type="EMBL" id="ALX47951.1"/>
    </source>
</evidence>
<keyword evidence="15" id="KW-0812">Transmembrane</keyword>
<sequence>MSEGKQPVSRRQFLNYTLTGVGGFMAAGLMVSPLRMAIDPVLQEGESEGDFTNVQLAEGDITNEPQRVDWEVEQVDGWYESTVSQTAWVYKDDNGEVVALSPICKHLGCVVSWEGSEEYPERFYCPCHDGLYYKDGMNVPGTPPTAGLDFYEHRIENGMLFLGKVQPRGEA</sequence>
<keyword evidence="15" id="KW-1133">Transmembrane helix</keyword>
<evidence type="ECO:0000256" key="3">
    <source>
        <dbReference type="ARBA" id="ARBA00022714"/>
    </source>
</evidence>
<dbReference type="PROSITE" id="PS51318">
    <property type="entry name" value="TAT"/>
    <property type="match status" value="1"/>
</dbReference>
<dbReference type="FunFam" id="2.102.10.10:FF:000006">
    <property type="entry name" value="Menaquinol-cytochrome c reductase, iron-sulfur subunit"/>
    <property type="match status" value="1"/>
</dbReference>
<evidence type="ECO:0000313" key="18">
    <source>
        <dbReference type="Proteomes" id="UP000050331"/>
    </source>
</evidence>
<protein>
    <recommendedName>
        <fullName evidence="12">Menaquinol:cytochrome c reductase iron-sulfur subunit</fullName>
    </recommendedName>
    <alternativeName>
        <fullName evidence="14">Cytochrome bc complex, iron-sulfur subunit</fullName>
    </alternativeName>
    <alternativeName>
        <fullName evidence="13">Rieske iron-sulfur protein QcrA</fullName>
    </alternativeName>
</protein>
<dbReference type="InterPro" id="IPR014349">
    <property type="entry name" value="Rieske_Fe-S_prot"/>
</dbReference>
<evidence type="ECO:0000256" key="9">
    <source>
        <dbReference type="ARBA" id="ARBA00023157"/>
    </source>
</evidence>
<keyword evidence="18" id="KW-1185">Reference proteome</keyword>
<evidence type="ECO:0000256" key="4">
    <source>
        <dbReference type="ARBA" id="ARBA00022723"/>
    </source>
</evidence>
<dbReference type="InterPro" id="IPR006311">
    <property type="entry name" value="TAT_signal"/>
</dbReference>
<keyword evidence="15" id="KW-0472">Membrane</keyword>
<evidence type="ECO:0000256" key="8">
    <source>
        <dbReference type="ARBA" id="ARBA00023014"/>
    </source>
</evidence>
<dbReference type="EMBL" id="CP013862">
    <property type="protein sequence ID" value="ALX47951.1"/>
    <property type="molecule type" value="Genomic_DNA"/>
</dbReference>
<dbReference type="Pfam" id="PF00355">
    <property type="entry name" value="Rieske"/>
    <property type="match status" value="1"/>
</dbReference>
<evidence type="ECO:0000256" key="12">
    <source>
        <dbReference type="ARBA" id="ARBA00067741"/>
    </source>
</evidence>
<keyword evidence="4" id="KW-0479">Metal-binding</keyword>
<dbReference type="OrthoDB" id="9767869at2"/>
<dbReference type="InterPro" id="IPR017941">
    <property type="entry name" value="Rieske_2Fe-2S"/>
</dbReference>
<evidence type="ECO:0000256" key="11">
    <source>
        <dbReference type="ARBA" id="ARBA00064458"/>
    </source>
</evidence>
<keyword evidence="7" id="KW-0408">Iron</keyword>
<organism evidence="17 18">
    <name type="scientific">Lentibacillus amyloliquefaciens</name>
    <dbReference type="NCBI Taxonomy" id="1472767"/>
    <lineage>
        <taxon>Bacteria</taxon>
        <taxon>Bacillati</taxon>
        <taxon>Bacillota</taxon>
        <taxon>Bacilli</taxon>
        <taxon>Bacillales</taxon>
        <taxon>Bacillaceae</taxon>
        <taxon>Lentibacillus</taxon>
    </lineage>
</organism>
<evidence type="ECO:0000256" key="15">
    <source>
        <dbReference type="SAM" id="Phobius"/>
    </source>
</evidence>
<dbReference type="KEGG" id="lao:AOX59_04615"/>
<evidence type="ECO:0000256" key="13">
    <source>
        <dbReference type="ARBA" id="ARBA00075320"/>
    </source>
</evidence>
<evidence type="ECO:0000256" key="1">
    <source>
        <dbReference type="ARBA" id="ARBA00010651"/>
    </source>
</evidence>
<keyword evidence="9" id="KW-1015">Disulfide bond</keyword>
<evidence type="ECO:0000256" key="6">
    <source>
        <dbReference type="ARBA" id="ARBA00023002"/>
    </source>
</evidence>
<keyword evidence="3" id="KW-0001">2Fe-2S</keyword>
<comment type="similarity">
    <text evidence="1">Belongs to the Rieske iron-sulfur protein family.</text>
</comment>
<keyword evidence="5" id="KW-0249">Electron transport</keyword>
<dbReference type="RefSeq" id="WP_068442513.1">
    <property type="nucleotide sequence ID" value="NZ_CP013862.1"/>
</dbReference>
<dbReference type="GO" id="GO:0016705">
    <property type="term" value="F:oxidoreductase activity, acting on paired donors, with incorporation or reduction of molecular oxygen"/>
    <property type="evidence" value="ECO:0007669"/>
    <property type="project" value="UniProtKB-ARBA"/>
</dbReference>
<dbReference type="Gene3D" id="2.102.10.10">
    <property type="entry name" value="Rieske [2Fe-2S] iron-sulphur domain"/>
    <property type="match status" value="1"/>
</dbReference>
<accession>A0A0U3WDU4</accession>
<reference evidence="17 18" key="1">
    <citation type="submission" date="2016-01" db="EMBL/GenBank/DDBJ databases">
        <title>Complete genome sequence of strain Lentibacillus amyloliquefaciens LAM0015T isolated from saline sediment.</title>
        <authorList>
            <person name="Wang J.-L."/>
            <person name="He M.-X."/>
        </authorList>
    </citation>
    <scope>NUCLEOTIDE SEQUENCE [LARGE SCALE GENOMIC DNA]</scope>
    <source>
        <strain evidence="17 18">LAM0015</strain>
    </source>
</reference>
<dbReference type="GO" id="GO:0051537">
    <property type="term" value="F:2 iron, 2 sulfur cluster binding"/>
    <property type="evidence" value="ECO:0007669"/>
    <property type="project" value="UniProtKB-KW"/>
</dbReference>
<dbReference type="PANTHER" id="PTHR10134">
    <property type="entry name" value="CYTOCHROME B-C1 COMPLEX SUBUNIT RIESKE, MITOCHONDRIAL"/>
    <property type="match status" value="1"/>
</dbReference>
<evidence type="ECO:0000259" key="16">
    <source>
        <dbReference type="PROSITE" id="PS51296"/>
    </source>
</evidence>
<gene>
    <name evidence="17" type="ORF">AOX59_04615</name>
</gene>
<keyword evidence="8" id="KW-0411">Iron-sulfur</keyword>
<proteinExistence type="inferred from homology"/>
<comment type="subunit">
    <text evidence="11">The main subunits of the menaquinol:cytochrome c complex are a Rieske-type iron-sulfur protein (QcrA), a cytochrome b (QcrB) and a cytochrome c (QcrC).</text>
</comment>
<feature type="domain" description="Rieske" evidence="16">
    <location>
        <begin position="65"/>
        <end position="162"/>
    </location>
</feature>
<dbReference type="CDD" id="cd03467">
    <property type="entry name" value="Rieske"/>
    <property type="match status" value="1"/>
</dbReference>
<dbReference type="AlphaFoldDB" id="A0A0U3WDU4"/>